<proteinExistence type="predicted"/>
<accession>A0A7W9FWP6</accession>
<protein>
    <submittedName>
        <fullName evidence="1">Uncharacterized protein</fullName>
    </submittedName>
</protein>
<dbReference type="EMBL" id="JACHLJ010000004">
    <property type="protein sequence ID" value="MBB5772965.1"/>
    <property type="molecule type" value="Genomic_DNA"/>
</dbReference>
<evidence type="ECO:0000313" key="1">
    <source>
        <dbReference type="EMBL" id="MBB5772965.1"/>
    </source>
</evidence>
<dbReference type="AlphaFoldDB" id="A0A7W9FWP6"/>
<dbReference type="Proteomes" id="UP000556201">
    <property type="component" value="Unassembled WGS sequence"/>
</dbReference>
<organism evidence="1 2">
    <name type="scientific">Brevundimonas vesicularis</name>
    <name type="common">Pseudomonas vesicularis</name>
    <dbReference type="NCBI Taxonomy" id="41276"/>
    <lineage>
        <taxon>Bacteria</taxon>
        <taxon>Pseudomonadati</taxon>
        <taxon>Pseudomonadota</taxon>
        <taxon>Alphaproteobacteria</taxon>
        <taxon>Caulobacterales</taxon>
        <taxon>Caulobacteraceae</taxon>
        <taxon>Brevundimonas</taxon>
    </lineage>
</organism>
<reference evidence="1 2" key="1">
    <citation type="submission" date="2020-08" db="EMBL/GenBank/DDBJ databases">
        <title>Functional genomics of gut bacteria from endangered species of beetles.</title>
        <authorList>
            <person name="Carlos-Shanley C."/>
        </authorList>
    </citation>
    <scope>NUCLEOTIDE SEQUENCE [LARGE SCALE GENOMIC DNA]</scope>
    <source>
        <strain evidence="1 2">S00192</strain>
    </source>
</reference>
<gene>
    <name evidence="1" type="ORF">HNP47_002985</name>
</gene>
<comment type="caution">
    <text evidence="1">The sequence shown here is derived from an EMBL/GenBank/DDBJ whole genome shotgun (WGS) entry which is preliminary data.</text>
</comment>
<sequence length="72" mass="7747">MQRKPIEELCELARCGGSITIYADTRSADELIQLASALRHGAKLTLNGTAMRPNEELCRIAKGSPGNVTFTG</sequence>
<evidence type="ECO:0000313" key="2">
    <source>
        <dbReference type="Proteomes" id="UP000556201"/>
    </source>
</evidence>
<name>A0A7W9FWP6_BREVE</name>